<feature type="domain" description="Phospholipid/glycerol acyltransferase" evidence="4">
    <location>
        <begin position="44"/>
        <end position="160"/>
    </location>
</feature>
<evidence type="ECO:0000256" key="2">
    <source>
        <dbReference type="ARBA" id="ARBA00022679"/>
    </source>
</evidence>
<dbReference type="InterPro" id="IPR002123">
    <property type="entry name" value="Plipid/glycerol_acylTrfase"/>
</dbReference>
<evidence type="ECO:0000313" key="6">
    <source>
        <dbReference type="Proteomes" id="UP000741360"/>
    </source>
</evidence>
<gene>
    <name evidence="5" type="ORF">HYY65_09060</name>
</gene>
<dbReference type="GO" id="GO:0006654">
    <property type="term" value="P:phosphatidic acid biosynthetic process"/>
    <property type="evidence" value="ECO:0007669"/>
    <property type="project" value="TreeGrafter"/>
</dbReference>
<dbReference type="SUPFAM" id="SSF69593">
    <property type="entry name" value="Glycerol-3-phosphate (1)-acyltransferase"/>
    <property type="match status" value="1"/>
</dbReference>
<dbReference type="AlphaFoldDB" id="A0A932M152"/>
<dbReference type="Proteomes" id="UP000741360">
    <property type="component" value="Unassembled WGS sequence"/>
</dbReference>
<name>A0A932M152_UNCTE</name>
<reference evidence="5" key="1">
    <citation type="submission" date="2020-07" db="EMBL/GenBank/DDBJ databases">
        <title>Huge and variable diversity of episymbiotic CPR bacteria and DPANN archaea in groundwater ecosystems.</title>
        <authorList>
            <person name="He C.Y."/>
            <person name="Keren R."/>
            <person name="Whittaker M."/>
            <person name="Farag I.F."/>
            <person name="Doudna J."/>
            <person name="Cate J.H.D."/>
            <person name="Banfield J.F."/>
        </authorList>
    </citation>
    <scope>NUCLEOTIDE SEQUENCE</scope>
    <source>
        <strain evidence="5">NC_groundwater_717_Ag_S-0.2um_59_8</strain>
    </source>
</reference>
<evidence type="ECO:0000256" key="1">
    <source>
        <dbReference type="ARBA" id="ARBA00005189"/>
    </source>
</evidence>
<dbReference type="EMBL" id="JACPSX010000173">
    <property type="protein sequence ID" value="MBI3015189.1"/>
    <property type="molecule type" value="Genomic_DNA"/>
</dbReference>
<protein>
    <submittedName>
        <fullName evidence="5">1-acyl-sn-glycerol-3-phosphate acyltransferase</fullName>
    </submittedName>
</protein>
<comment type="pathway">
    <text evidence="1">Lipid metabolism.</text>
</comment>
<proteinExistence type="predicted"/>
<dbReference type="PANTHER" id="PTHR10434">
    <property type="entry name" value="1-ACYL-SN-GLYCEROL-3-PHOSPHATE ACYLTRANSFERASE"/>
    <property type="match status" value="1"/>
</dbReference>
<dbReference type="CDD" id="cd07989">
    <property type="entry name" value="LPLAT_AGPAT-like"/>
    <property type="match status" value="1"/>
</dbReference>
<evidence type="ECO:0000259" key="4">
    <source>
        <dbReference type="SMART" id="SM00563"/>
    </source>
</evidence>
<keyword evidence="2" id="KW-0808">Transferase</keyword>
<dbReference type="SMART" id="SM00563">
    <property type="entry name" value="PlsC"/>
    <property type="match status" value="1"/>
</dbReference>
<comment type="caution">
    <text evidence="5">The sequence shown here is derived from an EMBL/GenBank/DDBJ whole genome shotgun (WGS) entry which is preliminary data.</text>
</comment>
<sequence>MARFKEQLRKSWMLLSVVVISALVRCTMRLTITGGQNIPRTGGHLLAANHVSLLDPLLLAWAVLKRFPFSPLNAPAKEELFRNPALGLLLRSWGVFPVRRNGRDLASIRKLLDLLRTRRVMMFPEGTRSTTGELGKGNRVVGRLVFESRPVVIPVGVTGTQQILPKGKSLPRLFRKVRLDFGPAVDLESCYHLPACKETYEEILRRIMAAIASQLGKHRQGNLIGRVAEPEMVGTR</sequence>
<keyword evidence="3 5" id="KW-0012">Acyltransferase</keyword>
<evidence type="ECO:0000313" key="5">
    <source>
        <dbReference type="EMBL" id="MBI3015189.1"/>
    </source>
</evidence>
<dbReference type="Pfam" id="PF01553">
    <property type="entry name" value="Acyltransferase"/>
    <property type="match status" value="1"/>
</dbReference>
<dbReference type="GO" id="GO:0003841">
    <property type="term" value="F:1-acylglycerol-3-phosphate O-acyltransferase activity"/>
    <property type="evidence" value="ECO:0007669"/>
    <property type="project" value="TreeGrafter"/>
</dbReference>
<dbReference type="PANTHER" id="PTHR10434:SF11">
    <property type="entry name" value="1-ACYL-SN-GLYCEROL-3-PHOSPHATE ACYLTRANSFERASE"/>
    <property type="match status" value="1"/>
</dbReference>
<evidence type="ECO:0000256" key="3">
    <source>
        <dbReference type="ARBA" id="ARBA00023315"/>
    </source>
</evidence>
<accession>A0A932M152</accession>
<organism evidence="5 6">
    <name type="scientific">Tectimicrobiota bacterium</name>
    <dbReference type="NCBI Taxonomy" id="2528274"/>
    <lineage>
        <taxon>Bacteria</taxon>
        <taxon>Pseudomonadati</taxon>
        <taxon>Nitrospinota/Tectimicrobiota group</taxon>
        <taxon>Candidatus Tectimicrobiota</taxon>
    </lineage>
</organism>